<comment type="caution">
    <text evidence="1">The sequence shown here is derived from an EMBL/GenBank/DDBJ whole genome shotgun (WGS) entry which is preliminary data.</text>
</comment>
<dbReference type="AlphaFoldDB" id="F9DLS8"/>
<evidence type="ECO:0000313" key="1">
    <source>
        <dbReference type="EMBL" id="EGQ12856.1"/>
    </source>
</evidence>
<accession>F9DLS8</accession>
<sequence length="60" mass="7088">MFLALPSLGYTLTLTAAHCLAKQRSFSRKENYCNSLRAYTTKHKTIYWWLAIHYNTQMET</sequence>
<evidence type="ECO:0000313" key="2">
    <source>
        <dbReference type="Proteomes" id="UP000004123"/>
    </source>
</evidence>
<proteinExistence type="predicted"/>
<reference evidence="1 2" key="1">
    <citation type="submission" date="2011-04" db="EMBL/GenBank/DDBJ databases">
        <authorList>
            <person name="Muzny D."/>
            <person name="Qin X."/>
            <person name="Deng J."/>
            <person name="Jiang H."/>
            <person name="Liu Y."/>
            <person name="Qu J."/>
            <person name="Song X.-Z."/>
            <person name="Zhang L."/>
            <person name="Thornton R."/>
            <person name="Coyle M."/>
            <person name="Francisco L."/>
            <person name="Jackson L."/>
            <person name="Javaid M."/>
            <person name="Korchina V."/>
            <person name="Kovar C."/>
            <person name="Mata R."/>
            <person name="Mathew T."/>
            <person name="Ngo R."/>
            <person name="Nguyen L."/>
            <person name="Nguyen N."/>
            <person name="Okwuonu G."/>
            <person name="Ongeri F."/>
            <person name="Pham C."/>
            <person name="Simmons D."/>
            <person name="Wilczek-Boney K."/>
            <person name="Hale W."/>
            <person name="Jakkamsetti A."/>
            <person name="Pham P."/>
            <person name="Ruth R."/>
            <person name="San Lucas F."/>
            <person name="Warren J."/>
            <person name="Zhang J."/>
            <person name="Zhao Z."/>
            <person name="Zhou C."/>
            <person name="Zhu D."/>
            <person name="Lee S."/>
            <person name="Bess C."/>
            <person name="Blankenburg K."/>
            <person name="Forbes L."/>
            <person name="Fu Q."/>
            <person name="Gubbala S."/>
            <person name="Hirani K."/>
            <person name="Jayaseelan J.C."/>
            <person name="Lara F."/>
            <person name="Munidasa M."/>
            <person name="Palculict T."/>
            <person name="Patil S."/>
            <person name="Pu L.-L."/>
            <person name="Saada N."/>
            <person name="Tang L."/>
            <person name="Weissenberger G."/>
            <person name="Zhu Y."/>
            <person name="Hemphill L."/>
            <person name="Shang Y."/>
            <person name="Youmans B."/>
            <person name="Ayvaz T."/>
            <person name="Ross M."/>
            <person name="Santibanez J."/>
            <person name="Aqrawi P."/>
            <person name="Gross S."/>
            <person name="Joshi V."/>
            <person name="Fowler G."/>
            <person name="Nazareth L."/>
            <person name="Reid J."/>
            <person name="Worley K."/>
            <person name="Petrosino J."/>
            <person name="Highlander S."/>
            <person name="Gibbs R."/>
        </authorList>
    </citation>
    <scope>NUCLEOTIDE SEQUENCE [LARGE SCALE GENOMIC DNA]</scope>
    <source>
        <strain evidence="1 2">ATCC 700821</strain>
    </source>
</reference>
<feature type="non-terminal residue" evidence="1">
    <location>
        <position position="60"/>
    </location>
</feature>
<dbReference type="HOGENOM" id="CLU_2966448_0_0_10"/>
<dbReference type="EMBL" id="AFPY01000126">
    <property type="protein sequence ID" value="EGQ12856.1"/>
    <property type="molecule type" value="Genomic_DNA"/>
</dbReference>
<organism evidence="1 2">
    <name type="scientific">Prevotella pallens ATCC 700821</name>
    <dbReference type="NCBI Taxonomy" id="997353"/>
    <lineage>
        <taxon>Bacteria</taxon>
        <taxon>Pseudomonadati</taxon>
        <taxon>Bacteroidota</taxon>
        <taxon>Bacteroidia</taxon>
        <taxon>Bacteroidales</taxon>
        <taxon>Prevotellaceae</taxon>
        <taxon>Prevotella</taxon>
    </lineage>
</organism>
<name>F9DLS8_9BACT</name>
<gene>
    <name evidence="1" type="ORF">HMPREF9144_2620</name>
</gene>
<dbReference type="Proteomes" id="UP000004123">
    <property type="component" value="Unassembled WGS sequence"/>
</dbReference>
<protein>
    <submittedName>
        <fullName evidence="1">Uncharacterized protein</fullName>
    </submittedName>
</protein>